<reference evidence="4" key="1">
    <citation type="journal article" date="2021" name="Environ. Microbiol.">
        <title>Genomic characterization of three novel Desulfobacterota classes expand the metabolic and phylogenetic diversity of the phylum.</title>
        <authorList>
            <person name="Murphy C.L."/>
            <person name="Biggerstaff J."/>
            <person name="Eichhorn A."/>
            <person name="Ewing E."/>
            <person name="Shahan R."/>
            <person name="Soriano D."/>
            <person name="Stewart S."/>
            <person name="VanMol K."/>
            <person name="Walker R."/>
            <person name="Walters P."/>
            <person name="Elshahed M.S."/>
            <person name="Youssef N.H."/>
        </authorList>
    </citation>
    <scope>NUCLEOTIDE SEQUENCE</scope>
    <source>
        <strain evidence="4">Zod_Metabat.24</strain>
    </source>
</reference>
<comment type="caution">
    <text evidence="4">The sequence shown here is derived from an EMBL/GenBank/DDBJ whole genome shotgun (WGS) entry which is preliminary data.</text>
</comment>
<dbReference type="PANTHER" id="PTHR33619">
    <property type="entry name" value="POLYSACCHARIDE EXPORT PROTEIN GFCE-RELATED"/>
    <property type="match status" value="1"/>
</dbReference>
<accession>A0A9D8PMF3</accession>
<dbReference type="GO" id="GO:0015159">
    <property type="term" value="F:polysaccharide transmembrane transporter activity"/>
    <property type="evidence" value="ECO:0007669"/>
    <property type="project" value="InterPro"/>
</dbReference>
<dbReference type="Pfam" id="PF02563">
    <property type="entry name" value="Poly_export"/>
    <property type="match status" value="1"/>
</dbReference>
<proteinExistence type="predicted"/>
<keyword evidence="1" id="KW-0732">Signal</keyword>
<evidence type="ECO:0000313" key="4">
    <source>
        <dbReference type="EMBL" id="MBN1573271.1"/>
    </source>
</evidence>
<reference evidence="4" key="2">
    <citation type="submission" date="2021-01" db="EMBL/GenBank/DDBJ databases">
        <authorList>
            <person name="Hahn C.R."/>
            <person name="Youssef N.H."/>
            <person name="Elshahed M."/>
        </authorList>
    </citation>
    <scope>NUCLEOTIDE SEQUENCE</scope>
    <source>
        <strain evidence="4">Zod_Metabat.24</strain>
    </source>
</reference>
<evidence type="ECO:0000313" key="5">
    <source>
        <dbReference type="Proteomes" id="UP000809273"/>
    </source>
</evidence>
<evidence type="ECO:0000256" key="1">
    <source>
        <dbReference type="ARBA" id="ARBA00022729"/>
    </source>
</evidence>
<feature type="domain" description="Polysaccharide export protein N-terminal" evidence="2">
    <location>
        <begin position="16"/>
        <end position="91"/>
    </location>
</feature>
<dbReference type="PANTHER" id="PTHR33619:SF3">
    <property type="entry name" value="POLYSACCHARIDE EXPORT PROTEIN GFCE-RELATED"/>
    <property type="match status" value="1"/>
</dbReference>
<dbReference type="InterPro" id="IPR049712">
    <property type="entry name" value="Poly_export"/>
</dbReference>
<name>A0A9D8PMF3_9DELT</name>
<dbReference type="EMBL" id="JAFGIX010000046">
    <property type="protein sequence ID" value="MBN1573271.1"/>
    <property type="molecule type" value="Genomic_DNA"/>
</dbReference>
<organism evidence="4 5">
    <name type="scientific">Candidatus Zymogenus saltonus</name>
    <dbReference type="NCBI Taxonomy" id="2844893"/>
    <lineage>
        <taxon>Bacteria</taxon>
        <taxon>Deltaproteobacteria</taxon>
        <taxon>Candidatus Zymogenia</taxon>
        <taxon>Candidatus Zymogeniales</taxon>
        <taxon>Candidatus Zymogenaceae</taxon>
        <taxon>Candidatus Zymogenus</taxon>
    </lineage>
</organism>
<protein>
    <submittedName>
        <fullName evidence="4">Polysaccharide export protein</fullName>
    </submittedName>
</protein>
<evidence type="ECO:0000259" key="2">
    <source>
        <dbReference type="Pfam" id="PF02563"/>
    </source>
</evidence>
<dbReference type="Pfam" id="PF10531">
    <property type="entry name" value="SLBB"/>
    <property type="match status" value="1"/>
</dbReference>
<gene>
    <name evidence="4" type="ORF">JW984_08770</name>
</gene>
<sequence length="205" mass="23063">MGSTSAGPVHSLPTEASRYEHRVQPGDFIDINLWEEGELKEYKVQVTKRGTISFLFFEDINVLGMTNKELDKHLTQVLLEYYVSPMLTVKIREVVYLLGEAKNPGAYTFEDGLTLAAILASAGGPTKDAKLKNVLVIRGYNKDPEVVVANFRKMLKKGDLTQNIYLKGGDIIFLPSTTIANVNYFVRQIMPILEFLMFPTRVVFP</sequence>
<feature type="domain" description="Soluble ligand binding" evidence="3">
    <location>
        <begin position="94"/>
        <end position="147"/>
    </location>
</feature>
<dbReference type="InterPro" id="IPR003715">
    <property type="entry name" value="Poly_export_N"/>
</dbReference>
<dbReference type="Gene3D" id="3.10.560.10">
    <property type="entry name" value="Outer membrane lipoprotein wza domain like"/>
    <property type="match status" value="1"/>
</dbReference>
<dbReference type="InterPro" id="IPR019554">
    <property type="entry name" value="Soluble_ligand-bd"/>
</dbReference>
<evidence type="ECO:0000259" key="3">
    <source>
        <dbReference type="Pfam" id="PF10531"/>
    </source>
</evidence>
<dbReference type="Proteomes" id="UP000809273">
    <property type="component" value="Unassembled WGS sequence"/>
</dbReference>
<dbReference type="AlphaFoldDB" id="A0A9D8PMF3"/>